<dbReference type="GO" id="GO:0005524">
    <property type="term" value="F:ATP binding"/>
    <property type="evidence" value="ECO:0007669"/>
    <property type="project" value="UniProtKB-KW"/>
</dbReference>
<dbReference type="GO" id="GO:0005975">
    <property type="term" value="P:carbohydrate metabolic process"/>
    <property type="evidence" value="ECO:0007669"/>
    <property type="project" value="InterPro"/>
</dbReference>
<evidence type="ECO:0000256" key="6">
    <source>
        <dbReference type="ARBA" id="ARBA00022777"/>
    </source>
</evidence>
<evidence type="ECO:0000256" key="9">
    <source>
        <dbReference type="RuleBase" id="RU363066"/>
    </source>
</evidence>
<name>T0HIK1_9SPHN</name>
<organism evidence="10 11">
    <name type="scientific">Sphingobium lactosutens DS20</name>
    <dbReference type="NCBI Taxonomy" id="1331060"/>
    <lineage>
        <taxon>Bacteria</taxon>
        <taxon>Pseudomonadati</taxon>
        <taxon>Pseudomonadota</taxon>
        <taxon>Alphaproteobacteria</taxon>
        <taxon>Sphingomonadales</taxon>
        <taxon>Sphingomonadaceae</taxon>
        <taxon>Sphingobium</taxon>
    </lineage>
</organism>
<evidence type="ECO:0000256" key="8">
    <source>
        <dbReference type="ARBA" id="ARBA00048090"/>
    </source>
</evidence>
<evidence type="ECO:0000313" key="10">
    <source>
        <dbReference type="EMBL" id="EQB12817.1"/>
    </source>
</evidence>
<evidence type="ECO:0000313" key="11">
    <source>
        <dbReference type="Proteomes" id="UP000015531"/>
    </source>
</evidence>
<dbReference type="EMBL" id="ATDP01000101">
    <property type="protein sequence ID" value="EQB12817.1"/>
    <property type="molecule type" value="Genomic_DNA"/>
</dbReference>
<sequence length="176" mass="18829">MSPLPDPAATPNFAVIVMGVSGCGKSTLGSLLGAALDAPFLEGDDFHAPEAVAKMRAGCPLSDEDRWPWLDRIGLAANAAVATHGRTVIACSALRAAYRARLHAAIATPVRFILLENSRERLLARLASRANHYMPTSLLDSQLATLERPGQDEDALILNTDADPAALRDAVLHWLR</sequence>
<protein>
    <recommendedName>
        <fullName evidence="3 9">Gluconokinase</fullName>
        <ecNumber evidence="3 9">2.7.1.12</ecNumber>
    </recommendedName>
</protein>
<accession>T0HIK1</accession>
<keyword evidence="4 9" id="KW-0808">Transferase</keyword>
<dbReference type="CDD" id="cd02021">
    <property type="entry name" value="GntK"/>
    <property type="match status" value="1"/>
</dbReference>
<keyword evidence="7 9" id="KW-0067">ATP-binding</keyword>
<evidence type="ECO:0000256" key="2">
    <source>
        <dbReference type="ARBA" id="ARBA00008420"/>
    </source>
</evidence>
<evidence type="ECO:0000256" key="5">
    <source>
        <dbReference type="ARBA" id="ARBA00022741"/>
    </source>
</evidence>
<keyword evidence="11" id="KW-1185">Reference proteome</keyword>
<dbReference type="PANTHER" id="PTHR43442:SF3">
    <property type="entry name" value="GLUCONOKINASE-RELATED"/>
    <property type="match status" value="1"/>
</dbReference>
<evidence type="ECO:0000256" key="1">
    <source>
        <dbReference type="ARBA" id="ARBA00004761"/>
    </source>
</evidence>
<dbReference type="GO" id="GO:0005737">
    <property type="term" value="C:cytoplasm"/>
    <property type="evidence" value="ECO:0007669"/>
    <property type="project" value="TreeGrafter"/>
</dbReference>
<dbReference type="InterPro" id="IPR006001">
    <property type="entry name" value="Therm_gnt_kin"/>
</dbReference>
<gene>
    <name evidence="10" type="ORF">RLDS_18760</name>
</gene>
<dbReference type="eggNOG" id="COG3265">
    <property type="taxonomic scope" value="Bacteria"/>
</dbReference>
<proteinExistence type="inferred from homology"/>
<keyword evidence="6 9" id="KW-0418">Kinase</keyword>
<dbReference type="AlphaFoldDB" id="T0HIK1"/>
<dbReference type="GO" id="GO:0046316">
    <property type="term" value="F:gluconokinase activity"/>
    <property type="evidence" value="ECO:0007669"/>
    <property type="project" value="UniProtKB-EC"/>
</dbReference>
<evidence type="ECO:0000256" key="3">
    <source>
        <dbReference type="ARBA" id="ARBA00012054"/>
    </source>
</evidence>
<dbReference type="Pfam" id="PF13671">
    <property type="entry name" value="AAA_33"/>
    <property type="match status" value="1"/>
</dbReference>
<comment type="caution">
    <text evidence="10">The sequence shown here is derived from an EMBL/GenBank/DDBJ whole genome shotgun (WGS) entry which is preliminary data.</text>
</comment>
<evidence type="ECO:0000256" key="7">
    <source>
        <dbReference type="ARBA" id="ARBA00022840"/>
    </source>
</evidence>
<dbReference type="EC" id="2.7.1.12" evidence="3 9"/>
<dbReference type="SUPFAM" id="SSF52540">
    <property type="entry name" value="P-loop containing nucleoside triphosphate hydrolases"/>
    <property type="match status" value="1"/>
</dbReference>
<comment type="pathway">
    <text evidence="1">Carbohydrate acid metabolism.</text>
</comment>
<dbReference type="PANTHER" id="PTHR43442">
    <property type="entry name" value="GLUCONOKINASE-RELATED"/>
    <property type="match status" value="1"/>
</dbReference>
<dbReference type="InterPro" id="IPR027417">
    <property type="entry name" value="P-loop_NTPase"/>
</dbReference>
<comment type="similarity">
    <text evidence="2 9">Belongs to the gluconokinase GntK/GntV family.</text>
</comment>
<evidence type="ECO:0000256" key="4">
    <source>
        <dbReference type="ARBA" id="ARBA00022679"/>
    </source>
</evidence>
<dbReference type="Proteomes" id="UP000015531">
    <property type="component" value="Unassembled WGS sequence"/>
</dbReference>
<dbReference type="PATRIC" id="fig|1331060.3.peg.3622"/>
<keyword evidence="5 9" id="KW-0547">Nucleotide-binding</keyword>
<reference evidence="10 11" key="1">
    <citation type="journal article" date="2013" name="Genome Announc.">
        <title>Draft Genome Sequence of Sphingobium lactosutens Strain DS20T, Isolated from a Hexachlorocyclohexane Dumpsite.</title>
        <authorList>
            <person name="Kumar R."/>
            <person name="Dwivedi V."/>
            <person name="Negi V."/>
            <person name="Khurana J.P."/>
            <person name="Lal R."/>
        </authorList>
    </citation>
    <scope>NUCLEOTIDE SEQUENCE [LARGE SCALE GENOMIC DNA]</scope>
    <source>
        <strain evidence="10 11">DS20</strain>
    </source>
</reference>
<dbReference type="Gene3D" id="3.40.50.300">
    <property type="entry name" value="P-loop containing nucleotide triphosphate hydrolases"/>
    <property type="match status" value="1"/>
</dbReference>
<dbReference type="NCBIfam" id="TIGR01313">
    <property type="entry name" value="therm_gnt_kin"/>
    <property type="match status" value="1"/>
</dbReference>
<comment type="catalytic activity">
    <reaction evidence="8 9">
        <text>D-gluconate + ATP = 6-phospho-D-gluconate + ADP + H(+)</text>
        <dbReference type="Rhea" id="RHEA:19433"/>
        <dbReference type="ChEBI" id="CHEBI:15378"/>
        <dbReference type="ChEBI" id="CHEBI:18391"/>
        <dbReference type="ChEBI" id="CHEBI:30616"/>
        <dbReference type="ChEBI" id="CHEBI:58759"/>
        <dbReference type="ChEBI" id="CHEBI:456216"/>
        <dbReference type="EC" id="2.7.1.12"/>
    </reaction>
</comment>